<reference evidence="3" key="1">
    <citation type="submission" date="2024-06" db="EMBL/GenBank/DDBJ databases">
        <authorList>
            <person name="Ryan C."/>
        </authorList>
    </citation>
    <scope>NUCLEOTIDE SEQUENCE [LARGE SCALE GENOMIC DNA]</scope>
</reference>
<reference evidence="2 3" key="2">
    <citation type="submission" date="2024-10" db="EMBL/GenBank/DDBJ databases">
        <authorList>
            <person name="Ryan C."/>
        </authorList>
    </citation>
    <scope>NUCLEOTIDE SEQUENCE [LARGE SCALE GENOMIC DNA]</scope>
</reference>
<gene>
    <name evidence="2" type="ORF">URODEC1_LOCUS53476</name>
</gene>
<dbReference type="EMBL" id="OZ075130">
    <property type="protein sequence ID" value="CAL4976118.1"/>
    <property type="molecule type" value="Genomic_DNA"/>
</dbReference>
<organism evidence="2 3">
    <name type="scientific">Urochloa decumbens</name>
    <dbReference type="NCBI Taxonomy" id="240449"/>
    <lineage>
        <taxon>Eukaryota</taxon>
        <taxon>Viridiplantae</taxon>
        <taxon>Streptophyta</taxon>
        <taxon>Embryophyta</taxon>
        <taxon>Tracheophyta</taxon>
        <taxon>Spermatophyta</taxon>
        <taxon>Magnoliopsida</taxon>
        <taxon>Liliopsida</taxon>
        <taxon>Poales</taxon>
        <taxon>Poaceae</taxon>
        <taxon>PACMAD clade</taxon>
        <taxon>Panicoideae</taxon>
        <taxon>Panicodae</taxon>
        <taxon>Paniceae</taxon>
        <taxon>Melinidinae</taxon>
        <taxon>Urochloa</taxon>
    </lineage>
</organism>
<evidence type="ECO:0000313" key="3">
    <source>
        <dbReference type="Proteomes" id="UP001497457"/>
    </source>
</evidence>
<evidence type="ECO:0000313" key="2">
    <source>
        <dbReference type="EMBL" id="CAL4976118.1"/>
    </source>
</evidence>
<dbReference type="AlphaFoldDB" id="A0ABC9AEV5"/>
<evidence type="ECO:0000256" key="1">
    <source>
        <dbReference type="SAM" id="MobiDB-lite"/>
    </source>
</evidence>
<dbReference type="Proteomes" id="UP001497457">
    <property type="component" value="Chromosome 20rd"/>
</dbReference>
<feature type="region of interest" description="Disordered" evidence="1">
    <location>
        <begin position="1"/>
        <end position="21"/>
    </location>
</feature>
<name>A0ABC9AEV5_9POAL</name>
<accession>A0ABC9AEV5</accession>
<keyword evidence="3" id="KW-1185">Reference proteome</keyword>
<sequence>MQNLEEEMHNPANNEEAANGWGDWNQNVQVHVEDNMQVGNNLEDDVQQESISFDQSGSTAEYLRAHGPDIVLNLADVQRGNILNSSSSSSSSEISSAPRAIYSMPSTAFLLAESLAFAKIDRPAIPLPLRLPINMFLSCNSKEDKAECSDSGNHLALVPYKPTLHAVLISIWANSQIAAQDDDSTNIASDLDGMDMVHENLNEQQDGSVSNQPMNHPQQDDAHTSKVVNLPEIVSLDSATPLCTTSVRRSTRISRIRDGFKNIQHVELEEHPRKKSRVWKEVQLSPKEAALLLNNPPNPADDEFPGEIPAATLKRWGVECNVAPEELTDDALHAVVTHDNDAE</sequence>
<protein>
    <submittedName>
        <fullName evidence="2">Uncharacterized protein</fullName>
    </submittedName>
</protein>
<proteinExistence type="predicted"/>